<dbReference type="PANTHER" id="PTHR10766:SF168">
    <property type="entry name" value="TRANSMEMBRANE 9 SUPERFAMILY MEMBER"/>
    <property type="match status" value="1"/>
</dbReference>
<dbReference type="GO" id="GO:0000139">
    <property type="term" value="C:Golgi membrane"/>
    <property type="evidence" value="ECO:0007669"/>
    <property type="project" value="UniProtKB-SubCell"/>
</dbReference>
<keyword evidence="11" id="KW-1185">Reference proteome</keyword>
<evidence type="ECO:0000256" key="9">
    <source>
        <dbReference type="RuleBase" id="RU363079"/>
    </source>
</evidence>
<evidence type="ECO:0000313" key="11">
    <source>
        <dbReference type="Proteomes" id="UP000265515"/>
    </source>
</evidence>
<keyword evidence="6" id="KW-0967">Endosome</keyword>
<dbReference type="STRING" id="69332.A0A388LIB3"/>
<evidence type="ECO:0000256" key="5">
    <source>
        <dbReference type="ARBA" id="ARBA00022729"/>
    </source>
</evidence>
<dbReference type="OMA" id="DRISHYH"/>
<reference evidence="10 11" key="1">
    <citation type="journal article" date="2018" name="Cell">
        <title>The Chara Genome: Secondary Complexity and Implications for Plant Terrestrialization.</title>
        <authorList>
            <person name="Nishiyama T."/>
            <person name="Sakayama H."/>
            <person name="Vries J.D."/>
            <person name="Buschmann H."/>
            <person name="Saint-Marcoux D."/>
            <person name="Ullrich K.K."/>
            <person name="Haas F.B."/>
            <person name="Vanderstraeten L."/>
            <person name="Becker D."/>
            <person name="Lang D."/>
            <person name="Vosolsobe S."/>
            <person name="Rombauts S."/>
            <person name="Wilhelmsson P.K.I."/>
            <person name="Janitza P."/>
            <person name="Kern R."/>
            <person name="Heyl A."/>
            <person name="Rumpler F."/>
            <person name="Villalobos L.I.A.C."/>
            <person name="Clay J.M."/>
            <person name="Skokan R."/>
            <person name="Toyoda A."/>
            <person name="Suzuki Y."/>
            <person name="Kagoshima H."/>
            <person name="Schijlen E."/>
            <person name="Tajeshwar N."/>
            <person name="Catarino B."/>
            <person name="Hetherington A.J."/>
            <person name="Saltykova A."/>
            <person name="Bonnot C."/>
            <person name="Breuninger H."/>
            <person name="Symeonidi A."/>
            <person name="Radhakrishnan G.V."/>
            <person name="Van Nieuwerburgh F."/>
            <person name="Deforce D."/>
            <person name="Chang C."/>
            <person name="Karol K.G."/>
            <person name="Hedrich R."/>
            <person name="Ulvskov P."/>
            <person name="Glockner G."/>
            <person name="Delwiche C.F."/>
            <person name="Petrasek J."/>
            <person name="Van de Peer Y."/>
            <person name="Friml J."/>
            <person name="Beilby M."/>
            <person name="Dolan L."/>
            <person name="Kohara Y."/>
            <person name="Sugano S."/>
            <person name="Fujiyama A."/>
            <person name="Delaux P.-M."/>
            <person name="Quint M."/>
            <person name="TheiBen G."/>
            <person name="Hagemann M."/>
            <person name="Harholt J."/>
            <person name="Dunand C."/>
            <person name="Zachgo S."/>
            <person name="Langdale J."/>
            <person name="Maumus F."/>
            <person name="Straeten D.V.D."/>
            <person name="Gould S.B."/>
            <person name="Rensing S.A."/>
        </authorList>
    </citation>
    <scope>NUCLEOTIDE SEQUENCE [LARGE SCALE GENOMIC DNA]</scope>
    <source>
        <strain evidence="10 11">S276</strain>
    </source>
</reference>
<dbReference type="PANTHER" id="PTHR10766">
    <property type="entry name" value="TRANSMEMBRANE 9 SUPERFAMILY PROTEIN"/>
    <property type="match status" value="1"/>
</dbReference>
<keyword evidence="4" id="KW-0812">Transmembrane</keyword>
<comment type="caution">
    <text evidence="10">The sequence shown here is derived from an EMBL/GenBank/DDBJ whole genome shotgun (WGS) entry which is preliminary data.</text>
</comment>
<dbReference type="Proteomes" id="UP000265515">
    <property type="component" value="Unassembled WGS sequence"/>
</dbReference>
<evidence type="ECO:0000256" key="2">
    <source>
        <dbReference type="ARBA" id="ARBA00004653"/>
    </source>
</evidence>
<dbReference type="Gramene" id="GBG81952">
    <property type="protein sequence ID" value="GBG81952"/>
    <property type="gene ID" value="CBR_g34135"/>
</dbReference>
<comment type="similarity">
    <text evidence="3 9">Belongs to the nonaspanin (TM9SF) (TC 9.A.2) family.</text>
</comment>
<dbReference type="EMBL" id="BFEA01000391">
    <property type="protein sequence ID" value="GBG81952.1"/>
    <property type="molecule type" value="Genomic_DNA"/>
</dbReference>
<evidence type="ECO:0000256" key="6">
    <source>
        <dbReference type="ARBA" id="ARBA00022753"/>
    </source>
</evidence>
<evidence type="ECO:0000256" key="4">
    <source>
        <dbReference type="ARBA" id="ARBA00022692"/>
    </source>
</evidence>
<keyword evidence="8" id="KW-0472">Membrane</keyword>
<comment type="subcellular location">
    <subcellularLocation>
        <location evidence="1">Endosome membrane</location>
        <topology evidence="1">Multi-pass membrane protein</topology>
    </subcellularLocation>
    <subcellularLocation>
        <location evidence="2">Golgi apparatus membrane</location>
        <topology evidence="2">Multi-pass membrane protein</topology>
    </subcellularLocation>
</comment>
<sequence>MGTCQSQRKVQAWKREIQDHVKEKREDLGEVLNGDRMADAPYMLPFRVTYEKRLLCNRRLSVEEVQKFRDAIQNDYYFQMYYDDLPLWGYIGKKGGDTKEVRYHLFTSLHFEILYNEDQVIEINLSTDPKAMMDITEDKELEAEFTYSAAWNKTDKQFDRRMEKYSRYSFLPQHLEIHWFSIVNSIVTVLLLTGFLATILMRVLKNDFIKYSRNEETMEDQEETGWKYIHGDVFRFPRNKSLFAAVLGSGAQLLTL</sequence>
<dbReference type="OrthoDB" id="1666796at2759"/>
<evidence type="ECO:0000256" key="8">
    <source>
        <dbReference type="ARBA" id="ARBA00023136"/>
    </source>
</evidence>
<dbReference type="AlphaFoldDB" id="A0A388LIB3"/>
<evidence type="ECO:0000256" key="3">
    <source>
        <dbReference type="ARBA" id="ARBA00005227"/>
    </source>
</evidence>
<evidence type="ECO:0000256" key="1">
    <source>
        <dbReference type="ARBA" id="ARBA00004337"/>
    </source>
</evidence>
<name>A0A388LIB3_CHABU</name>
<keyword evidence="7" id="KW-1133">Transmembrane helix</keyword>
<evidence type="ECO:0000256" key="7">
    <source>
        <dbReference type="ARBA" id="ARBA00022989"/>
    </source>
</evidence>
<gene>
    <name evidence="10" type="ORF">CBR_g34135</name>
</gene>
<accession>A0A388LIB3</accession>
<dbReference type="GO" id="GO:0072657">
    <property type="term" value="P:protein localization to membrane"/>
    <property type="evidence" value="ECO:0007669"/>
    <property type="project" value="TreeGrafter"/>
</dbReference>
<keyword evidence="5" id="KW-0732">Signal</keyword>
<proteinExistence type="inferred from homology"/>
<dbReference type="InterPro" id="IPR004240">
    <property type="entry name" value="EMP70"/>
</dbReference>
<evidence type="ECO:0000313" key="10">
    <source>
        <dbReference type="EMBL" id="GBG81952.1"/>
    </source>
</evidence>
<dbReference type="GO" id="GO:0010008">
    <property type="term" value="C:endosome membrane"/>
    <property type="evidence" value="ECO:0007669"/>
    <property type="project" value="UniProtKB-SubCell"/>
</dbReference>
<organism evidence="10 11">
    <name type="scientific">Chara braunii</name>
    <name type="common">Braun's stonewort</name>
    <dbReference type="NCBI Taxonomy" id="69332"/>
    <lineage>
        <taxon>Eukaryota</taxon>
        <taxon>Viridiplantae</taxon>
        <taxon>Streptophyta</taxon>
        <taxon>Charophyceae</taxon>
        <taxon>Charales</taxon>
        <taxon>Characeae</taxon>
        <taxon>Chara</taxon>
    </lineage>
</organism>
<protein>
    <recommendedName>
        <fullName evidence="9">Transmembrane 9 superfamily member</fullName>
    </recommendedName>
</protein>
<dbReference type="Pfam" id="PF02990">
    <property type="entry name" value="EMP70"/>
    <property type="match status" value="1"/>
</dbReference>